<dbReference type="InterPro" id="IPR023826">
    <property type="entry name" value="Rhom-like_SP_proteobac"/>
</dbReference>
<dbReference type="PANTHER" id="PTHR43731">
    <property type="entry name" value="RHOMBOID PROTEASE"/>
    <property type="match status" value="1"/>
</dbReference>
<dbReference type="Proteomes" id="UP001239782">
    <property type="component" value="Chromosome"/>
</dbReference>
<organism evidence="7 8">
    <name type="scientific">Pleionea litopenaei</name>
    <dbReference type="NCBI Taxonomy" id="3070815"/>
    <lineage>
        <taxon>Bacteria</taxon>
        <taxon>Pseudomonadati</taxon>
        <taxon>Pseudomonadota</taxon>
        <taxon>Gammaproteobacteria</taxon>
        <taxon>Oceanospirillales</taxon>
        <taxon>Pleioneaceae</taxon>
        <taxon>Pleionea</taxon>
    </lineage>
</organism>
<feature type="domain" description="Peptidase S54 rhomboid" evidence="6">
    <location>
        <begin position="42"/>
        <end position="185"/>
    </location>
</feature>
<keyword evidence="2 5" id="KW-0812">Transmembrane</keyword>
<evidence type="ECO:0000259" key="6">
    <source>
        <dbReference type="Pfam" id="PF01694"/>
    </source>
</evidence>
<dbReference type="SUPFAM" id="SSF144091">
    <property type="entry name" value="Rhomboid-like"/>
    <property type="match status" value="1"/>
</dbReference>
<gene>
    <name evidence="7" type="primary">rrtA</name>
    <name evidence="7" type="ORF">Q9312_18840</name>
</gene>
<feature type="transmembrane region" description="Helical" evidence="5">
    <location>
        <begin position="82"/>
        <end position="102"/>
    </location>
</feature>
<keyword evidence="8" id="KW-1185">Reference proteome</keyword>
<keyword evidence="7" id="KW-0378">Hydrolase</keyword>
<evidence type="ECO:0000313" key="8">
    <source>
        <dbReference type="Proteomes" id="UP001239782"/>
    </source>
</evidence>
<accession>A0AA51RTC9</accession>
<sequence length="194" mass="21585">MKAKIKRFIAPVLITLICALVALLPHSLLEQLIFERSTILNGEAWRLLTANLLHSNGYHLLLNMGGLWVIWYFYYDLCQPKWHPLLVILTMLGTTSLLLAFSPEMQRYVGLSGALHGIIVTFAMIDFRYNRAISIAVLIAVASKLTFEQMYGGSASLESLINARVAVDSHLWGALSGAIIAPLMIKLNKDESSQ</sequence>
<comment type="subcellular location">
    <subcellularLocation>
        <location evidence="1">Membrane</location>
        <topology evidence="1">Multi-pass membrane protein</topology>
    </subcellularLocation>
</comment>
<dbReference type="AlphaFoldDB" id="A0AA51RTC9"/>
<evidence type="ECO:0000256" key="4">
    <source>
        <dbReference type="ARBA" id="ARBA00023136"/>
    </source>
</evidence>
<dbReference type="Pfam" id="PF01694">
    <property type="entry name" value="Rhomboid"/>
    <property type="match status" value="1"/>
</dbReference>
<protein>
    <submittedName>
        <fullName evidence="7">Rhombosortase</fullName>
        <ecNumber evidence="7">3.4.21.-</ecNumber>
    </submittedName>
</protein>
<dbReference type="InterPro" id="IPR050925">
    <property type="entry name" value="Rhomboid_protease_S54"/>
</dbReference>
<proteinExistence type="predicted"/>
<dbReference type="InterPro" id="IPR022764">
    <property type="entry name" value="Peptidase_S54_rhomboid_dom"/>
</dbReference>
<feature type="transmembrane region" description="Helical" evidence="5">
    <location>
        <begin position="57"/>
        <end position="75"/>
    </location>
</feature>
<dbReference type="Gene3D" id="1.20.1540.10">
    <property type="entry name" value="Rhomboid-like"/>
    <property type="match status" value="1"/>
</dbReference>
<dbReference type="InterPro" id="IPR035952">
    <property type="entry name" value="Rhomboid-like_sf"/>
</dbReference>
<dbReference type="PANTHER" id="PTHR43731:SF16">
    <property type="entry name" value="RHOMBOSORTASE"/>
    <property type="match status" value="1"/>
</dbReference>
<dbReference type="KEGG" id="plei:Q9312_18840"/>
<evidence type="ECO:0000313" key="7">
    <source>
        <dbReference type="EMBL" id="WMS87267.1"/>
    </source>
</evidence>
<keyword evidence="4 5" id="KW-0472">Membrane</keyword>
<name>A0AA51RTC9_9GAMM</name>
<keyword evidence="3 5" id="KW-1133">Transmembrane helix</keyword>
<dbReference type="NCBIfam" id="TIGR03902">
    <property type="entry name" value="rhom_GG_sort"/>
    <property type="match status" value="1"/>
</dbReference>
<dbReference type="GO" id="GO:0004252">
    <property type="term" value="F:serine-type endopeptidase activity"/>
    <property type="evidence" value="ECO:0007669"/>
    <property type="project" value="InterPro"/>
</dbReference>
<feature type="transmembrane region" description="Helical" evidence="5">
    <location>
        <begin position="108"/>
        <end position="125"/>
    </location>
</feature>
<dbReference type="RefSeq" id="WP_309202407.1">
    <property type="nucleotide sequence ID" value="NZ_CP133548.1"/>
</dbReference>
<dbReference type="EC" id="3.4.21.-" evidence="7"/>
<evidence type="ECO:0000256" key="3">
    <source>
        <dbReference type="ARBA" id="ARBA00022989"/>
    </source>
</evidence>
<evidence type="ECO:0000256" key="5">
    <source>
        <dbReference type="SAM" id="Phobius"/>
    </source>
</evidence>
<evidence type="ECO:0000256" key="2">
    <source>
        <dbReference type="ARBA" id="ARBA00022692"/>
    </source>
</evidence>
<dbReference type="GO" id="GO:0016020">
    <property type="term" value="C:membrane"/>
    <property type="evidence" value="ECO:0007669"/>
    <property type="project" value="UniProtKB-SubCell"/>
</dbReference>
<evidence type="ECO:0000256" key="1">
    <source>
        <dbReference type="ARBA" id="ARBA00004141"/>
    </source>
</evidence>
<reference evidence="7 8" key="1">
    <citation type="submission" date="2023-08" db="EMBL/GenBank/DDBJ databases">
        <title>Pleionea litopenaei sp. nov., isolated from stomach of juvenile Litopenaeus vannamei.</title>
        <authorList>
            <person name="Rho A.M."/>
            <person name="Hwang C.Y."/>
        </authorList>
    </citation>
    <scope>NUCLEOTIDE SEQUENCE [LARGE SCALE GENOMIC DNA]</scope>
    <source>
        <strain evidence="7 8">HL-JVS1</strain>
    </source>
</reference>
<dbReference type="EMBL" id="CP133548">
    <property type="protein sequence ID" value="WMS87267.1"/>
    <property type="molecule type" value="Genomic_DNA"/>
</dbReference>